<protein>
    <submittedName>
        <fullName evidence="3">PEP-CTERM sorting domain-containing protein</fullName>
    </submittedName>
</protein>
<dbReference type="InterPro" id="IPR013424">
    <property type="entry name" value="Ice-binding_C"/>
</dbReference>
<evidence type="ECO:0000259" key="2">
    <source>
        <dbReference type="Pfam" id="PF07589"/>
    </source>
</evidence>
<keyword evidence="4" id="KW-1185">Reference proteome</keyword>
<evidence type="ECO:0000256" key="1">
    <source>
        <dbReference type="SAM" id="SignalP"/>
    </source>
</evidence>
<dbReference type="Pfam" id="PF07589">
    <property type="entry name" value="PEP-CTERM"/>
    <property type="match status" value="1"/>
</dbReference>
<accession>A0ABX1PJS4</accession>
<feature type="signal peptide" evidence="1">
    <location>
        <begin position="1"/>
        <end position="26"/>
    </location>
</feature>
<dbReference type="EMBL" id="WTVG01000015">
    <property type="protein sequence ID" value="NMG24544.1"/>
    <property type="molecule type" value="Genomic_DNA"/>
</dbReference>
<comment type="caution">
    <text evidence="3">The sequence shown here is derived from an EMBL/GenBank/DDBJ whole genome shotgun (WGS) entry which is preliminary data.</text>
</comment>
<evidence type="ECO:0000313" key="4">
    <source>
        <dbReference type="Proteomes" id="UP000615989"/>
    </source>
</evidence>
<feature type="domain" description="Ice-binding protein C-terminal" evidence="2">
    <location>
        <begin position="279"/>
        <end position="302"/>
    </location>
</feature>
<keyword evidence="1" id="KW-0732">Signal</keyword>
<gene>
    <name evidence="3" type="ORF">GO606_07340</name>
</gene>
<dbReference type="NCBIfam" id="TIGR02595">
    <property type="entry name" value="PEP_CTERM"/>
    <property type="match status" value="1"/>
</dbReference>
<feature type="chain" id="PRO_5046207214" evidence="1">
    <location>
        <begin position="27"/>
        <end position="307"/>
    </location>
</feature>
<name>A0ABX1PJS4_9RHOO</name>
<organism evidence="3 4">
    <name type="scientific">Aromatoleum anaerobium</name>
    <dbReference type="NCBI Taxonomy" id="182180"/>
    <lineage>
        <taxon>Bacteria</taxon>
        <taxon>Pseudomonadati</taxon>
        <taxon>Pseudomonadota</taxon>
        <taxon>Betaproteobacteria</taxon>
        <taxon>Rhodocyclales</taxon>
        <taxon>Rhodocyclaceae</taxon>
        <taxon>Aromatoleum</taxon>
    </lineage>
</organism>
<dbReference type="RefSeq" id="WP_169117942.1">
    <property type="nucleotide sequence ID" value="NZ_WTVG02000032.1"/>
</dbReference>
<dbReference type="Proteomes" id="UP000615989">
    <property type="component" value="Unassembled WGS sequence"/>
</dbReference>
<proteinExistence type="predicted"/>
<evidence type="ECO:0000313" key="3">
    <source>
        <dbReference type="EMBL" id="NMG24544.1"/>
    </source>
</evidence>
<reference evidence="3" key="1">
    <citation type="submission" date="2019-12" db="EMBL/GenBank/DDBJ databases">
        <title>Comparative genomics gives insights into the taxonomy of the Azoarcus-Aromatoleum group and reveals separate origins of nif in the plant-associated Azoarcus and non-plant-associated Aromatoleum sub-groups.</title>
        <authorList>
            <person name="Lafos M."/>
            <person name="Maluk M."/>
            <person name="Batista M."/>
            <person name="Junghare M."/>
            <person name="Carmona M."/>
            <person name="Faoro H."/>
            <person name="Cruz L.M."/>
            <person name="Battistoni F."/>
            <person name="De Souza E."/>
            <person name="Pedrosa F."/>
            <person name="Chen W.-M."/>
            <person name="Poole P.S."/>
            <person name="Dixon R.A."/>
            <person name="James E.K."/>
        </authorList>
    </citation>
    <scope>NUCLEOTIDE SEQUENCE</scope>
    <source>
        <strain evidence="3">LuFRes1</strain>
    </source>
</reference>
<sequence length="307" mass="31393">MLARNAIAKGLMGAAMMMGLTASAYAVPWMSGANVIEDDSNEYIFRPNAAGGYDQVAAGDLAVDDIVVQALDFPRINGVNIDSLGEEVTGVSVFKIAAIGGVAVIDPVGPVPPYTSADFTFSTATAADWLALTGIDITAGVLAPVVGEMSLLFQHAANNLDVDTQGYATTIEDLTTVVVETGTAEDGTLIMALALGGGGDFAAATDLPLDPSVFLPSAGETAGVTQYGTFSYQLTIAYDAIPGIDVASGTKLTGTGQNLVTDRPLVAPVIDDTDASFNAVPEPATLSLLGLGLLGAAFTRRRQSRVA</sequence>